<evidence type="ECO:0000313" key="7">
    <source>
        <dbReference type="EMBL" id="TID14343.1"/>
    </source>
</evidence>
<proteinExistence type="predicted"/>
<reference evidence="7 8" key="1">
    <citation type="submission" date="2019-04" db="EMBL/GenBank/DDBJ databases">
        <title>High contiguity whole genome sequence and gene annotation resource for two Venturia nashicola isolates.</title>
        <authorList>
            <person name="Prokchorchik M."/>
            <person name="Won K."/>
            <person name="Lee Y."/>
            <person name="Choi E.D."/>
            <person name="Segonzac C."/>
            <person name="Sohn K.H."/>
        </authorList>
    </citation>
    <scope>NUCLEOTIDE SEQUENCE [LARGE SCALE GENOMIC DNA]</scope>
    <source>
        <strain evidence="7 8">PRI2</strain>
    </source>
</reference>
<sequence>MCWHSAHDTLTNISIKTLNSLYSSLSSSKPSASSYMFDPLALIAATATTSASTRSTSRYSVFAETTSTASNTSSVSTASHTVFVSTSSESSSLSGGAIAGIVIGILVAFAFLAGGFYMIARRRRQKNVVVQEAAYEADAKEVQELSGEERSELPAAKPPALELEGSFPEGPKIPGTDSEEMHALSHGRDE</sequence>
<comment type="caution">
    <text evidence="7">The sequence shown here is derived from an EMBL/GenBank/DDBJ whole genome shotgun (WGS) entry which is preliminary data.</text>
</comment>
<dbReference type="CDD" id="cd12087">
    <property type="entry name" value="TM_EGFR-like"/>
    <property type="match status" value="1"/>
</dbReference>
<evidence type="ECO:0000256" key="6">
    <source>
        <dbReference type="SAM" id="Phobius"/>
    </source>
</evidence>
<dbReference type="InterPro" id="IPR051694">
    <property type="entry name" value="Immunoregulatory_rcpt-like"/>
</dbReference>
<comment type="subcellular location">
    <subcellularLocation>
        <location evidence="1">Membrane</location>
        <topology evidence="1">Single-pass membrane protein</topology>
    </subcellularLocation>
</comment>
<feature type="transmembrane region" description="Helical" evidence="6">
    <location>
        <begin position="97"/>
        <end position="119"/>
    </location>
</feature>
<evidence type="ECO:0000256" key="1">
    <source>
        <dbReference type="ARBA" id="ARBA00004167"/>
    </source>
</evidence>
<gene>
    <name evidence="7" type="ORF">E6O75_ATG09422</name>
</gene>
<accession>A0A4Z1NNP9</accession>
<evidence type="ECO:0000313" key="8">
    <source>
        <dbReference type="Proteomes" id="UP000298493"/>
    </source>
</evidence>
<feature type="compositionally biased region" description="Basic and acidic residues" evidence="5">
    <location>
        <begin position="179"/>
        <end position="190"/>
    </location>
</feature>
<feature type="compositionally biased region" description="Basic and acidic residues" evidence="5">
    <location>
        <begin position="139"/>
        <end position="152"/>
    </location>
</feature>
<dbReference type="PANTHER" id="PTHR15549:SF26">
    <property type="entry name" value="AXIAL BUDDING PATTERN PROTEIN 2-RELATED"/>
    <property type="match status" value="1"/>
</dbReference>
<dbReference type="GO" id="GO:0016020">
    <property type="term" value="C:membrane"/>
    <property type="evidence" value="ECO:0007669"/>
    <property type="project" value="UniProtKB-SubCell"/>
</dbReference>
<keyword evidence="3 6" id="KW-1133">Transmembrane helix</keyword>
<dbReference type="STRING" id="86259.A0A4Z1NNP9"/>
<organism evidence="7 8">
    <name type="scientific">Venturia nashicola</name>
    <dbReference type="NCBI Taxonomy" id="86259"/>
    <lineage>
        <taxon>Eukaryota</taxon>
        <taxon>Fungi</taxon>
        <taxon>Dikarya</taxon>
        <taxon>Ascomycota</taxon>
        <taxon>Pezizomycotina</taxon>
        <taxon>Dothideomycetes</taxon>
        <taxon>Pleosporomycetidae</taxon>
        <taxon>Venturiales</taxon>
        <taxon>Venturiaceae</taxon>
        <taxon>Venturia</taxon>
    </lineage>
</organism>
<evidence type="ECO:0000256" key="5">
    <source>
        <dbReference type="SAM" id="MobiDB-lite"/>
    </source>
</evidence>
<protein>
    <submittedName>
        <fullName evidence="7">Uncharacterized protein</fullName>
    </submittedName>
</protein>
<evidence type="ECO:0000256" key="3">
    <source>
        <dbReference type="ARBA" id="ARBA00022989"/>
    </source>
</evidence>
<dbReference type="GO" id="GO:0071944">
    <property type="term" value="C:cell periphery"/>
    <property type="evidence" value="ECO:0007669"/>
    <property type="project" value="UniProtKB-ARBA"/>
</dbReference>
<evidence type="ECO:0000256" key="4">
    <source>
        <dbReference type="ARBA" id="ARBA00023136"/>
    </source>
</evidence>
<feature type="region of interest" description="Disordered" evidence="5">
    <location>
        <begin position="139"/>
        <end position="190"/>
    </location>
</feature>
<keyword evidence="2 6" id="KW-0812">Transmembrane</keyword>
<keyword evidence="4 6" id="KW-0472">Membrane</keyword>
<evidence type="ECO:0000256" key="2">
    <source>
        <dbReference type="ARBA" id="ARBA00022692"/>
    </source>
</evidence>
<dbReference type="AlphaFoldDB" id="A0A4Z1NNP9"/>
<name>A0A4Z1NNP9_9PEZI</name>
<dbReference type="EMBL" id="SNSC02000023">
    <property type="protein sequence ID" value="TID14343.1"/>
    <property type="molecule type" value="Genomic_DNA"/>
</dbReference>
<dbReference type="Proteomes" id="UP000298493">
    <property type="component" value="Unassembled WGS sequence"/>
</dbReference>
<dbReference type="PANTHER" id="PTHR15549">
    <property type="entry name" value="PAIRED IMMUNOGLOBULIN-LIKE TYPE 2 RECEPTOR"/>
    <property type="match status" value="1"/>
</dbReference>
<keyword evidence="8" id="KW-1185">Reference proteome</keyword>